<accession>A0A0H5QD03</accession>
<dbReference type="EMBL" id="LN852825">
    <property type="protein sequence ID" value="CRY94037.1"/>
    <property type="molecule type" value="Genomic_DNA"/>
</dbReference>
<protein>
    <submittedName>
        <fullName evidence="1">Uncharacterized protein</fullName>
    </submittedName>
</protein>
<reference evidence="1" key="2">
    <citation type="submission" date="2015-07" db="EMBL/GenBank/DDBJ databases">
        <title>Plasmids, circular viruses and viroids from rat gut.</title>
        <authorList>
            <person name="Jorgensen T.J."/>
            <person name="Hansen M.A."/>
            <person name="Xu Z."/>
            <person name="Tabak M.A."/>
            <person name="Sorensen S.J."/>
            <person name="Hansen L.H."/>
        </authorList>
    </citation>
    <scope>NUCLEOTIDE SEQUENCE</scope>
    <source>
        <plasmid evidence="1">pRGRH0135</plasmid>
    </source>
</reference>
<sequence>MFTFAEFINEKYSQLDATTSYSKLLKRAGGLQKNQKAAVNEILAFIAAQIPHLGTQARKEAESFLNVISKFK</sequence>
<proteinExistence type="predicted"/>
<geneLocation type="plasmid" evidence="1">
    <name>pRGRH0135</name>
</geneLocation>
<dbReference type="AlphaFoldDB" id="A0A0H5QD03"/>
<evidence type="ECO:0000313" key="1">
    <source>
        <dbReference type="EMBL" id="CRY94037.1"/>
    </source>
</evidence>
<organism evidence="1">
    <name type="scientific">uncultured prokaryote</name>
    <dbReference type="NCBI Taxonomy" id="198431"/>
    <lineage>
        <taxon>unclassified sequences</taxon>
        <taxon>environmental samples</taxon>
    </lineage>
</organism>
<name>A0A0H5QD03_9ZZZZ</name>
<reference evidence="1" key="1">
    <citation type="submission" date="2015-06" db="EMBL/GenBank/DDBJ databases">
        <authorList>
            <person name="Joergensen T."/>
        </authorList>
    </citation>
    <scope>NUCLEOTIDE SEQUENCE</scope>
    <source>
        <plasmid evidence="1">pRGRH0135</plasmid>
    </source>
</reference>
<keyword evidence="1" id="KW-0614">Plasmid</keyword>